<dbReference type="AlphaFoldDB" id="A0A1Q9CI91"/>
<organism evidence="3 4">
    <name type="scientific">Symbiodinium microadriaticum</name>
    <name type="common">Dinoflagellate</name>
    <name type="synonym">Zooxanthella microadriatica</name>
    <dbReference type="NCBI Taxonomy" id="2951"/>
    <lineage>
        <taxon>Eukaryota</taxon>
        <taxon>Sar</taxon>
        <taxon>Alveolata</taxon>
        <taxon>Dinophyceae</taxon>
        <taxon>Suessiales</taxon>
        <taxon>Symbiodiniaceae</taxon>
        <taxon>Symbiodinium</taxon>
    </lineage>
</organism>
<dbReference type="OrthoDB" id="437949at2759"/>
<feature type="region of interest" description="Disordered" evidence="1">
    <location>
        <begin position="55"/>
        <end position="94"/>
    </location>
</feature>
<keyword evidence="2" id="KW-1133">Transmembrane helix</keyword>
<name>A0A1Q9CI91_SYMMI</name>
<evidence type="ECO:0000313" key="4">
    <source>
        <dbReference type="Proteomes" id="UP000186817"/>
    </source>
</evidence>
<sequence length="265" mass="28655">MDDHRSVICPLGEAGKVLDVALSCRVQAVCVVLLLLILGLLCSCLWRHASHTCHKAPKSPQQRRTPEPGEPEGEPEFDAVPSGLSKSEASTPGCLGAEESQAQARAQLAESERELPKMASRYSIKSAFSRWTRAKAKVRVVWKLNLLQVQNWLNGKGEAPQLEKEELQVAAAAGQDLEAGDADEDLQSGDADGEQVPQERGSLDDPMPPRASAAVGFLGPQQRPEALPEALPAYADGDRVEYFSPTCGLWLLGEVTVKSDAKRPR</sequence>
<gene>
    <name evidence="3" type="ORF">AK812_SmicGene36677</name>
</gene>
<evidence type="ECO:0000256" key="1">
    <source>
        <dbReference type="SAM" id="MobiDB-lite"/>
    </source>
</evidence>
<accession>A0A1Q9CI91</accession>
<proteinExistence type="predicted"/>
<keyword evidence="2" id="KW-0812">Transmembrane</keyword>
<dbReference type="EMBL" id="LSRX01001176">
    <property type="protein sequence ID" value="OLP82641.1"/>
    <property type="molecule type" value="Genomic_DNA"/>
</dbReference>
<keyword evidence="2" id="KW-0472">Membrane</keyword>
<feature type="compositionally biased region" description="Acidic residues" evidence="1">
    <location>
        <begin position="180"/>
        <end position="193"/>
    </location>
</feature>
<evidence type="ECO:0000313" key="3">
    <source>
        <dbReference type="EMBL" id="OLP82641.1"/>
    </source>
</evidence>
<feature type="region of interest" description="Disordered" evidence="1">
    <location>
        <begin position="180"/>
        <end position="222"/>
    </location>
</feature>
<reference evidence="3 4" key="1">
    <citation type="submission" date="2016-02" db="EMBL/GenBank/DDBJ databases">
        <title>Genome analysis of coral dinoflagellate symbionts highlights evolutionary adaptations to a symbiotic lifestyle.</title>
        <authorList>
            <person name="Aranda M."/>
            <person name="Li Y."/>
            <person name="Liew Y.J."/>
            <person name="Baumgarten S."/>
            <person name="Simakov O."/>
            <person name="Wilson M."/>
            <person name="Piel J."/>
            <person name="Ashoor H."/>
            <person name="Bougouffa S."/>
            <person name="Bajic V.B."/>
            <person name="Ryu T."/>
            <person name="Ravasi T."/>
            <person name="Bayer T."/>
            <person name="Micklem G."/>
            <person name="Kim H."/>
            <person name="Bhak J."/>
            <person name="Lajeunesse T.C."/>
            <person name="Voolstra C.R."/>
        </authorList>
    </citation>
    <scope>NUCLEOTIDE SEQUENCE [LARGE SCALE GENOMIC DNA]</scope>
    <source>
        <strain evidence="3 4">CCMP2467</strain>
    </source>
</reference>
<keyword evidence="4" id="KW-1185">Reference proteome</keyword>
<evidence type="ECO:0000256" key="2">
    <source>
        <dbReference type="SAM" id="Phobius"/>
    </source>
</evidence>
<dbReference type="Proteomes" id="UP000186817">
    <property type="component" value="Unassembled WGS sequence"/>
</dbReference>
<comment type="caution">
    <text evidence="3">The sequence shown here is derived from an EMBL/GenBank/DDBJ whole genome shotgun (WGS) entry which is preliminary data.</text>
</comment>
<feature type="transmembrane region" description="Helical" evidence="2">
    <location>
        <begin position="26"/>
        <end position="46"/>
    </location>
</feature>
<protein>
    <submittedName>
        <fullName evidence="3">Uncharacterized protein</fullName>
    </submittedName>
</protein>